<evidence type="ECO:0000313" key="1">
    <source>
        <dbReference type="EMBL" id="OQR99338.1"/>
    </source>
</evidence>
<dbReference type="EMBL" id="JNBR01000070">
    <property type="protein sequence ID" value="OQR99338.1"/>
    <property type="molecule type" value="Genomic_DNA"/>
</dbReference>
<gene>
    <name evidence="1" type="ORF">ACHHYP_20311</name>
</gene>
<sequence length="67" mass="7335">MSAPTPLKKSKVKAGPNHIYITERVHIFKTDVPTVDVLVEQAKLNRKLQEARELGKDPSASNPIGTA</sequence>
<keyword evidence="2" id="KW-1185">Reference proteome</keyword>
<proteinExistence type="predicted"/>
<name>A0A1V9ZMX5_ACHHY</name>
<dbReference type="OrthoDB" id="95735at2759"/>
<protein>
    <submittedName>
        <fullName evidence="1">Uncharacterized protein</fullName>
    </submittedName>
</protein>
<comment type="caution">
    <text evidence="1">The sequence shown here is derived from an EMBL/GenBank/DDBJ whole genome shotgun (WGS) entry which is preliminary data.</text>
</comment>
<accession>A0A1V9ZMX5</accession>
<reference evidence="1 2" key="1">
    <citation type="journal article" date="2014" name="Genome Biol. Evol.">
        <title>The secreted proteins of Achlya hypogyna and Thraustotheca clavata identify the ancestral oomycete secretome and reveal gene acquisitions by horizontal gene transfer.</title>
        <authorList>
            <person name="Misner I."/>
            <person name="Blouin N."/>
            <person name="Leonard G."/>
            <person name="Richards T.A."/>
            <person name="Lane C.E."/>
        </authorList>
    </citation>
    <scope>NUCLEOTIDE SEQUENCE [LARGE SCALE GENOMIC DNA]</scope>
    <source>
        <strain evidence="1 2">ATCC 48635</strain>
    </source>
</reference>
<organism evidence="1 2">
    <name type="scientific">Achlya hypogyna</name>
    <name type="common">Oomycete</name>
    <name type="synonym">Protoachlya hypogyna</name>
    <dbReference type="NCBI Taxonomy" id="1202772"/>
    <lineage>
        <taxon>Eukaryota</taxon>
        <taxon>Sar</taxon>
        <taxon>Stramenopiles</taxon>
        <taxon>Oomycota</taxon>
        <taxon>Saprolegniomycetes</taxon>
        <taxon>Saprolegniales</taxon>
        <taxon>Achlyaceae</taxon>
        <taxon>Achlya</taxon>
    </lineage>
</organism>
<evidence type="ECO:0000313" key="2">
    <source>
        <dbReference type="Proteomes" id="UP000243579"/>
    </source>
</evidence>
<dbReference type="Proteomes" id="UP000243579">
    <property type="component" value="Unassembled WGS sequence"/>
</dbReference>
<dbReference type="AlphaFoldDB" id="A0A1V9ZMX5"/>